<dbReference type="AlphaFoldDB" id="A0A2T6X5W4"/>
<reference evidence="3" key="2">
    <citation type="submission" date="2019-10" db="EMBL/GenBank/DDBJ databases">
        <authorList>
            <consortium name="GenomeTrakr network: Whole genome sequencing for foodborne pathogen traceback"/>
        </authorList>
    </citation>
    <scope>NUCLEOTIDE SEQUENCE</scope>
    <source>
        <strain evidence="3">FDA00002041</strain>
    </source>
</reference>
<dbReference type="EMBL" id="AAKTSM010000002">
    <property type="protein sequence ID" value="ECV6294562.1"/>
    <property type="molecule type" value="Genomic_DNA"/>
</dbReference>
<evidence type="ECO:0000313" key="3">
    <source>
        <dbReference type="EMBL" id="EDH0650076.1"/>
    </source>
</evidence>
<gene>
    <name evidence="1" type="ORF">F2V23_02970</name>
    <name evidence="2" type="ORF">F3E26_02820</name>
    <name evidence="3" type="ORF">TE27_10510</name>
</gene>
<protein>
    <submittedName>
        <fullName evidence="1">Uncharacterized protein</fullName>
    </submittedName>
</protein>
<dbReference type="EMBL" id="AAMGGG010000004">
    <property type="protein sequence ID" value="EDH0650076.1"/>
    <property type="molecule type" value="Genomic_DNA"/>
</dbReference>
<reference evidence="1" key="1">
    <citation type="submission" date="2019-09" db="EMBL/GenBank/DDBJ databases">
        <authorList>
            <person name="Ashton P.M."/>
            <person name="Dallman T."/>
            <person name="Nair S."/>
            <person name="De Pinna E."/>
            <person name="Peters T."/>
            <person name="Grant K."/>
        </authorList>
    </citation>
    <scope>NUCLEOTIDE SEQUENCE</scope>
    <source>
        <strain evidence="1">801510</strain>
        <strain evidence="2">804072</strain>
    </source>
</reference>
<proteinExistence type="predicted"/>
<dbReference type="EMBL" id="AAKTRA010000002">
    <property type="protein sequence ID" value="ECV6113348.1"/>
    <property type="molecule type" value="Genomic_DNA"/>
</dbReference>
<evidence type="ECO:0000313" key="1">
    <source>
        <dbReference type="EMBL" id="ECV6113348.1"/>
    </source>
</evidence>
<organism evidence="1">
    <name type="scientific">Salmonella enterica I</name>
    <dbReference type="NCBI Taxonomy" id="59201"/>
    <lineage>
        <taxon>Bacteria</taxon>
        <taxon>Pseudomonadati</taxon>
        <taxon>Pseudomonadota</taxon>
        <taxon>Gammaproteobacteria</taxon>
        <taxon>Enterobacterales</taxon>
        <taxon>Enterobacteriaceae</taxon>
        <taxon>Salmonella</taxon>
    </lineage>
</organism>
<sequence>MWLVVNILLRYCLFLRSAPHRSEAKILHCTVQVLPISILVRPGCTSSQNRFAMFNKAIDVPEWGKKEDFQAG</sequence>
<evidence type="ECO:0000313" key="2">
    <source>
        <dbReference type="EMBL" id="ECV6294562.1"/>
    </source>
</evidence>
<name>A0A2T6X5W4_SALET</name>
<accession>A0A2T6X5W4</accession>
<comment type="caution">
    <text evidence="1">The sequence shown here is derived from an EMBL/GenBank/DDBJ whole genome shotgun (WGS) entry which is preliminary data.</text>
</comment>